<dbReference type="SUPFAM" id="SSF53822">
    <property type="entry name" value="Periplasmic binding protein-like I"/>
    <property type="match status" value="1"/>
</dbReference>
<evidence type="ECO:0000256" key="3">
    <source>
        <dbReference type="ARBA" id="ARBA00023163"/>
    </source>
</evidence>
<dbReference type="GO" id="GO:0003700">
    <property type="term" value="F:DNA-binding transcription factor activity"/>
    <property type="evidence" value="ECO:0007669"/>
    <property type="project" value="TreeGrafter"/>
</dbReference>
<proteinExistence type="predicted"/>
<accession>I8RE05</accession>
<dbReference type="AlphaFoldDB" id="I8RE05"/>
<evidence type="ECO:0000259" key="4">
    <source>
        <dbReference type="PROSITE" id="PS50932"/>
    </source>
</evidence>
<dbReference type="InterPro" id="IPR046335">
    <property type="entry name" value="LacI/GalR-like_sensor"/>
</dbReference>
<keyword evidence="1" id="KW-0805">Transcription regulation</keyword>
<keyword evidence="6" id="KW-1185">Reference proteome</keyword>
<evidence type="ECO:0000256" key="2">
    <source>
        <dbReference type="ARBA" id="ARBA00023125"/>
    </source>
</evidence>
<gene>
    <name evidence="5" type="ORF">FB4_1419</name>
</gene>
<dbReference type="PANTHER" id="PTHR30146:SF109">
    <property type="entry name" value="HTH-TYPE TRANSCRIPTIONAL REGULATOR GALS"/>
    <property type="match status" value="1"/>
</dbReference>
<feature type="domain" description="HTH lacI-type" evidence="4">
    <location>
        <begin position="3"/>
        <end position="57"/>
    </location>
</feature>
<evidence type="ECO:0000313" key="5">
    <source>
        <dbReference type="EMBL" id="EIW15730.1"/>
    </source>
</evidence>
<dbReference type="EMBL" id="AKVJ01000076">
    <property type="protein sequence ID" value="EIW15730.1"/>
    <property type="molecule type" value="Genomic_DNA"/>
</dbReference>
<dbReference type="Gene3D" id="3.40.50.2300">
    <property type="match status" value="2"/>
</dbReference>
<name>I8RE05_9FIRM</name>
<dbReference type="PANTHER" id="PTHR30146">
    <property type="entry name" value="LACI-RELATED TRANSCRIPTIONAL REPRESSOR"/>
    <property type="match status" value="1"/>
</dbReference>
<dbReference type="Gene3D" id="1.10.260.40">
    <property type="entry name" value="lambda repressor-like DNA-binding domains"/>
    <property type="match status" value="1"/>
</dbReference>
<dbReference type="CDD" id="cd01392">
    <property type="entry name" value="HTH_LacI"/>
    <property type="match status" value="1"/>
</dbReference>
<reference evidence="5 6" key="1">
    <citation type="journal article" date="2012" name="J. Bacteriol.">
        <title>Draft Genome Sequences for Two Metal-Reducing Pelosinus fermentans Strains Isolated from a Cr(VI)-Contaminated Site and for Type Strain R7.</title>
        <authorList>
            <person name="Brown S.D."/>
            <person name="Podar M."/>
            <person name="Klingeman D.M."/>
            <person name="Johnson C.M."/>
            <person name="Yang Z.K."/>
            <person name="Utturkar S.M."/>
            <person name="Land M.L."/>
            <person name="Mosher J.J."/>
            <person name="Hurt R.A.Jr."/>
            <person name="Phelps T.J."/>
            <person name="Palumbo A.V."/>
            <person name="Arkin A.P."/>
            <person name="Hazen T.C."/>
            <person name="Elias D.A."/>
        </authorList>
    </citation>
    <scope>NUCLEOTIDE SEQUENCE [LARGE SCALE GENOMIC DNA]</scope>
    <source>
        <strain evidence="5 6">B4</strain>
    </source>
</reference>
<sequence length="341" mass="38413">MVITTKDIAKIANVSQSTVSRCLNNSSMISDKTKQRVLKIAQEHGFQFNASARSLSTRKTHTIGIVCLKRMFDDAHNIHYIDWQDSLIENLERLDYDVIISLLINKFTGQNNIRKLISAKKVDGLIIMQQELDAESMAILEQSSIPYIFCKYLPTVCKTRDVDYVHVDQFKGGYLATQHLIGLGHQRIMCISAKVSGGEFEQRIEGYKTAFGDNALSFAKNPILYGDGTFHSGYQLIQDHKDQLKGITAIFGQNDLMALGALSALREMHIKVPEDIAMIGYDNIKLCTYFKPYLTSVHQPFDEVALLTCKRLVELMNSKESNIKQKLAVQPKLIIRESCGA</sequence>
<dbReference type="InterPro" id="IPR010982">
    <property type="entry name" value="Lambda_DNA-bd_dom_sf"/>
</dbReference>
<dbReference type="Pfam" id="PF00356">
    <property type="entry name" value="LacI"/>
    <property type="match status" value="1"/>
</dbReference>
<dbReference type="PROSITE" id="PS50932">
    <property type="entry name" value="HTH_LACI_2"/>
    <property type="match status" value="1"/>
</dbReference>
<dbReference type="Proteomes" id="UP000004324">
    <property type="component" value="Unassembled WGS sequence"/>
</dbReference>
<dbReference type="SMART" id="SM00354">
    <property type="entry name" value="HTH_LACI"/>
    <property type="match status" value="1"/>
</dbReference>
<dbReference type="GO" id="GO:0000976">
    <property type="term" value="F:transcription cis-regulatory region binding"/>
    <property type="evidence" value="ECO:0007669"/>
    <property type="project" value="TreeGrafter"/>
</dbReference>
<comment type="caution">
    <text evidence="5">The sequence shown here is derived from an EMBL/GenBank/DDBJ whole genome shotgun (WGS) entry which is preliminary data.</text>
</comment>
<protein>
    <submittedName>
        <fullName evidence="5">Regulatory protein LacI</fullName>
    </submittedName>
</protein>
<dbReference type="InterPro" id="IPR000843">
    <property type="entry name" value="HTH_LacI"/>
</dbReference>
<keyword evidence="2" id="KW-0238">DNA-binding</keyword>
<dbReference type="Pfam" id="PF13377">
    <property type="entry name" value="Peripla_BP_3"/>
    <property type="match status" value="1"/>
</dbReference>
<dbReference type="OrthoDB" id="9784962at2"/>
<dbReference type="InterPro" id="IPR028082">
    <property type="entry name" value="Peripla_BP_I"/>
</dbReference>
<evidence type="ECO:0000313" key="6">
    <source>
        <dbReference type="Proteomes" id="UP000004324"/>
    </source>
</evidence>
<keyword evidence="3" id="KW-0804">Transcription</keyword>
<dbReference type="RefSeq" id="WP_007938462.1">
    <property type="nucleotide sequence ID" value="NZ_AKVJ01000076.1"/>
</dbReference>
<organism evidence="5 6">
    <name type="scientific">Pelosinus fermentans B4</name>
    <dbReference type="NCBI Taxonomy" id="1149862"/>
    <lineage>
        <taxon>Bacteria</taxon>
        <taxon>Bacillati</taxon>
        <taxon>Bacillota</taxon>
        <taxon>Negativicutes</taxon>
        <taxon>Selenomonadales</taxon>
        <taxon>Sporomusaceae</taxon>
        <taxon>Pelosinus</taxon>
    </lineage>
</organism>
<dbReference type="CDD" id="cd06267">
    <property type="entry name" value="PBP1_LacI_sugar_binding-like"/>
    <property type="match status" value="1"/>
</dbReference>
<evidence type="ECO:0000256" key="1">
    <source>
        <dbReference type="ARBA" id="ARBA00023015"/>
    </source>
</evidence>
<dbReference type="SUPFAM" id="SSF47413">
    <property type="entry name" value="lambda repressor-like DNA-binding domains"/>
    <property type="match status" value="1"/>
</dbReference>
<dbReference type="PATRIC" id="fig|1149862.3.peg.4447"/>